<evidence type="ECO:0000256" key="3">
    <source>
        <dbReference type="ARBA" id="ARBA00022426"/>
    </source>
</evidence>
<dbReference type="PANTHER" id="PTHR10559:SF15">
    <property type="entry name" value="COBALAMIN BINDING INTRINSIC FACTOR"/>
    <property type="match status" value="1"/>
</dbReference>
<keyword evidence="5" id="KW-0732">Signal</keyword>
<dbReference type="GO" id="GO:0031419">
    <property type="term" value="F:cobalamin binding"/>
    <property type="evidence" value="ECO:0007669"/>
    <property type="project" value="InterPro"/>
</dbReference>
<evidence type="ECO:0000259" key="9">
    <source>
        <dbReference type="Pfam" id="PF14478"/>
    </source>
</evidence>
<accession>A0A151NYI0</accession>
<evidence type="ECO:0000256" key="5">
    <source>
        <dbReference type="ARBA" id="ARBA00022729"/>
    </source>
</evidence>
<dbReference type="eggNOG" id="ENOG502RXIA">
    <property type="taxonomic scope" value="Eukaryota"/>
</dbReference>
<keyword evidence="8" id="KW-1015">Disulfide bond</keyword>
<dbReference type="Pfam" id="PF14478">
    <property type="entry name" value="DUF4430"/>
    <property type="match status" value="1"/>
</dbReference>
<dbReference type="EMBL" id="AKHW03001628">
    <property type="protein sequence ID" value="KYO41710.1"/>
    <property type="molecule type" value="Genomic_DNA"/>
</dbReference>
<dbReference type="Proteomes" id="UP000050525">
    <property type="component" value="Unassembled WGS sequence"/>
</dbReference>
<keyword evidence="3" id="KW-0406">Ion transport</keyword>
<feature type="binding site" evidence="7">
    <location>
        <position position="389"/>
    </location>
    <ligand>
        <name>cyanocob(III)alamin</name>
        <dbReference type="ChEBI" id="CHEBI:17439"/>
    </ligand>
</feature>
<feature type="binding site" evidence="7">
    <location>
        <position position="216"/>
    </location>
    <ligand>
        <name>cyanocob(III)alamin</name>
        <dbReference type="ChEBI" id="CHEBI:17439"/>
    </ligand>
</feature>
<proteinExistence type="inferred from homology"/>
<dbReference type="Pfam" id="PF01122">
    <property type="entry name" value="Cobalamin_bind"/>
    <property type="match status" value="1"/>
</dbReference>
<dbReference type="PANTHER" id="PTHR10559">
    <property type="entry name" value="TRANSCOBALAMIN-1/GASTRIC INTRINSIC FACTOR"/>
    <property type="match status" value="1"/>
</dbReference>
<organism evidence="10 11">
    <name type="scientific">Alligator mississippiensis</name>
    <name type="common">American alligator</name>
    <dbReference type="NCBI Taxonomy" id="8496"/>
    <lineage>
        <taxon>Eukaryota</taxon>
        <taxon>Metazoa</taxon>
        <taxon>Chordata</taxon>
        <taxon>Craniata</taxon>
        <taxon>Vertebrata</taxon>
        <taxon>Euteleostomi</taxon>
        <taxon>Archelosauria</taxon>
        <taxon>Archosauria</taxon>
        <taxon>Crocodylia</taxon>
        <taxon>Alligatoridae</taxon>
        <taxon>Alligatorinae</taxon>
        <taxon>Alligator</taxon>
    </lineage>
</organism>
<dbReference type="AlphaFoldDB" id="A0A151NYI0"/>
<evidence type="ECO:0000313" key="10">
    <source>
        <dbReference type="EMBL" id="KYO41710.1"/>
    </source>
</evidence>
<gene>
    <name evidence="10" type="primary">GIF</name>
    <name evidence="10" type="ORF">Y1Q_0006447</name>
</gene>
<feature type="disulfide bond" evidence="8">
    <location>
        <begin position="136"/>
        <end position="175"/>
    </location>
</feature>
<keyword evidence="6 7" id="KW-0170">Cobalt</keyword>
<evidence type="ECO:0000256" key="4">
    <source>
        <dbReference type="ARBA" id="ARBA00022525"/>
    </source>
</evidence>
<dbReference type="GO" id="GO:0005615">
    <property type="term" value="C:extracellular space"/>
    <property type="evidence" value="ECO:0007669"/>
    <property type="project" value="TreeGrafter"/>
</dbReference>
<reference evidence="10 11" key="1">
    <citation type="journal article" date="2012" name="Genome Biol.">
        <title>Sequencing three crocodilian genomes to illuminate the evolution of archosaurs and amniotes.</title>
        <authorList>
            <person name="St John J.A."/>
            <person name="Braun E.L."/>
            <person name="Isberg S.R."/>
            <person name="Miles L.G."/>
            <person name="Chong A.Y."/>
            <person name="Gongora J."/>
            <person name="Dalzell P."/>
            <person name="Moran C."/>
            <person name="Bed'hom B."/>
            <person name="Abzhanov A."/>
            <person name="Burgess S.C."/>
            <person name="Cooksey A.M."/>
            <person name="Castoe T.A."/>
            <person name="Crawford N.G."/>
            <person name="Densmore L.D."/>
            <person name="Drew J.C."/>
            <person name="Edwards S.V."/>
            <person name="Faircloth B.C."/>
            <person name="Fujita M.K."/>
            <person name="Greenwold M.J."/>
            <person name="Hoffmann F.G."/>
            <person name="Howard J.M."/>
            <person name="Iguchi T."/>
            <person name="Janes D.E."/>
            <person name="Khan S.Y."/>
            <person name="Kohno S."/>
            <person name="de Koning A.J."/>
            <person name="Lance S.L."/>
            <person name="McCarthy F.M."/>
            <person name="McCormack J.E."/>
            <person name="Merchant M.E."/>
            <person name="Peterson D.G."/>
            <person name="Pollock D.D."/>
            <person name="Pourmand N."/>
            <person name="Raney B.J."/>
            <person name="Roessler K.A."/>
            <person name="Sanford J.R."/>
            <person name="Sawyer R.H."/>
            <person name="Schmidt C.J."/>
            <person name="Triplett E.W."/>
            <person name="Tuberville T.D."/>
            <person name="Venegas-Anaya M."/>
            <person name="Howard J.T."/>
            <person name="Jarvis E.D."/>
            <person name="Guillette L.J.Jr."/>
            <person name="Glenn T.C."/>
            <person name="Green R.E."/>
            <person name="Ray D.A."/>
        </authorList>
    </citation>
    <scope>NUCLEOTIDE SEQUENCE [LARGE SCALE GENOMIC DNA]</scope>
    <source>
        <strain evidence="10">KSC_2009_1</strain>
    </source>
</reference>
<keyword evidence="4" id="KW-0964">Secreted</keyword>
<protein>
    <submittedName>
        <fullName evidence="10">Gastric intrinsic factor</fullName>
    </submittedName>
</protein>
<dbReference type="Gene3D" id="2.170.130.30">
    <property type="match status" value="1"/>
</dbReference>
<feature type="binding site" evidence="7">
    <location>
        <position position="164"/>
    </location>
    <ligand>
        <name>cyanocob(III)alamin</name>
        <dbReference type="ChEBI" id="CHEBI:17439"/>
    </ligand>
</feature>
<dbReference type="InterPro" id="IPR002157">
    <property type="entry name" value="Cbl-bd_prot"/>
</dbReference>
<dbReference type="GO" id="GO:0015889">
    <property type="term" value="P:cobalamin transport"/>
    <property type="evidence" value="ECO:0007669"/>
    <property type="project" value="InterPro"/>
</dbReference>
<comment type="similarity">
    <text evidence="2">Belongs to the eukaryotic cobalamin transport proteins family.</text>
</comment>
<feature type="binding site" evidence="7">
    <location>
        <position position="265"/>
    </location>
    <ligand>
        <name>cyanocob(III)alamin</name>
        <dbReference type="ChEBI" id="CHEBI:17439"/>
    </ligand>
</feature>
<evidence type="ECO:0000256" key="2">
    <source>
        <dbReference type="ARBA" id="ARBA00006449"/>
    </source>
</evidence>
<sequence>MLVILSIPANKQYLVNDLQHQMENSVKPLSLPNPSILIAMNLAGNADIQVRKKLIQQIKNESVGKVTEMTSGSVALYVLALMSSCVNPSDIKIQGKTINLTKDLEKKTHEEVACYEENGYPKTTYYQLGLDVLALCLKGERSNEMAAIILAREAVQNIINLSMDTKSMAALALRCVYNEMSKHPQNLDRLLIVEGLENLAKDILRAQQQGHGIIGNIYSVGLAMQALSVTPEFFSPMVWNCTETLTKVLTQVSSGAFSNPMAASQILPFFVGKTYLDVTKINCLSESEQQETTRMPPVTSTVRSMAVTVNYTIINKLRGQPFWNSTLVRVPKGSVLLDVLKAARDKNAMVFSFKLEETSWGLMVISIHGLAASSRDKTYWEFFSGETPLDQGVESYKLTGNESIKAVFSTYGVQEE</sequence>
<keyword evidence="3" id="KW-0171">Cobalt transport</keyword>
<evidence type="ECO:0000256" key="8">
    <source>
        <dbReference type="PIRSR" id="PIRSR602157-2"/>
    </source>
</evidence>
<dbReference type="Gene3D" id="1.50.10.20">
    <property type="match status" value="1"/>
</dbReference>
<dbReference type="InterPro" id="IPR051588">
    <property type="entry name" value="Cobalamin_Transport"/>
</dbReference>
<evidence type="ECO:0000256" key="6">
    <source>
        <dbReference type="ARBA" id="ARBA00023285"/>
    </source>
</evidence>
<comment type="caution">
    <text evidence="10">The sequence shown here is derived from an EMBL/GenBank/DDBJ whole genome shotgun (WGS) entry which is preliminary data.</text>
</comment>
<evidence type="ECO:0000256" key="1">
    <source>
        <dbReference type="ARBA" id="ARBA00004613"/>
    </source>
</evidence>
<name>A0A151NYI0_ALLMI</name>
<feature type="binding site" evidence="7">
    <location>
        <begin position="123"/>
        <end position="127"/>
    </location>
    <ligand>
        <name>cyanocob(III)alamin</name>
        <dbReference type="ChEBI" id="CHEBI:17439"/>
    </ligand>
</feature>
<feature type="domain" description="Transcobalamin-like C-terminal" evidence="9">
    <location>
        <begin position="333"/>
        <end position="405"/>
    </location>
</feature>
<dbReference type="STRING" id="8496.A0A151NYI0"/>
<dbReference type="GO" id="GO:0006824">
    <property type="term" value="P:cobalt ion transport"/>
    <property type="evidence" value="ECO:0007669"/>
    <property type="project" value="UniProtKB-KW"/>
</dbReference>
<keyword evidence="11" id="KW-1185">Reference proteome</keyword>
<feature type="binding site" evidence="7">
    <location>
        <position position="411"/>
    </location>
    <ligand>
        <name>cyanocob(III)alamin</name>
        <dbReference type="ChEBI" id="CHEBI:17439"/>
    </ligand>
</feature>
<keyword evidence="3" id="KW-0813">Transport</keyword>
<evidence type="ECO:0000313" key="11">
    <source>
        <dbReference type="Proteomes" id="UP000050525"/>
    </source>
</evidence>
<evidence type="ECO:0000256" key="7">
    <source>
        <dbReference type="PIRSR" id="PIRSR602157-1"/>
    </source>
</evidence>
<dbReference type="InterPro" id="IPR027954">
    <property type="entry name" value="Transcobalamin-like_C"/>
</dbReference>
<comment type="subcellular location">
    <subcellularLocation>
        <location evidence="1">Secreted</location>
    </subcellularLocation>
</comment>